<dbReference type="PANTHER" id="PTHR33171:SF17">
    <property type="entry name" value="LARA-LIKE N-TERMINAL DOMAIN-CONTAINING PROTEIN"/>
    <property type="match status" value="1"/>
</dbReference>
<dbReference type="Gene3D" id="3.40.50.11440">
    <property type="match status" value="1"/>
</dbReference>
<dbReference type="Pfam" id="PF09861">
    <property type="entry name" value="Lar_N"/>
    <property type="match status" value="1"/>
</dbReference>
<evidence type="ECO:0000313" key="4">
    <source>
        <dbReference type="Proteomes" id="UP000516160"/>
    </source>
</evidence>
<dbReference type="Gene3D" id="3.90.226.30">
    <property type="match status" value="1"/>
</dbReference>
<dbReference type="Pfam" id="PF21113">
    <property type="entry name" value="LarA_C"/>
    <property type="match status" value="1"/>
</dbReference>
<accession>A0A7G9WA18</accession>
<dbReference type="InterPro" id="IPR043166">
    <property type="entry name" value="LarA-like_C"/>
</dbReference>
<evidence type="ECO:0000259" key="1">
    <source>
        <dbReference type="Pfam" id="PF09861"/>
    </source>
</evidence>
<evidence type="ECO:0000259" key="2">
    <source>
        <dbReference type="Pfam" id="PF21113"/>
    </source>
</evidence>
<dbReference type="InterPro" id="IPR048520">
    <property type="entry name" value="LarA_C"/>
</dbReference>
<dbReference type="Proteomes" id="UP000516160">
    <property type="component" value="Chromosome"/>
</dbReference>
<feature type="domain" description="Lactate racemase C-terminal" evidence="2">
    <location>
        <begin position="282"/>
        <end position="419"/>
    </location>
</feature>
<feature type="domain" description="LarA-like N-terminal" evidence="1">
    <location>
        <begin position="8"/>
        <end position="204"/>
    </location>
</feature>
<dbReference type="AlphaFoldDB" id="A0A7G9WA18"/>
<gene>
    <name evidence="3" type="primary">larA</name>
    <name evidence="3" type="ORF">HYG86_12500</name>
</gene>
<dbReference type="NCBIfam" id="NF033504">
    <property type="entry name" value="Ni_dep_LarA"/>
    <property type="match status" value="1"/>
</dbReference>
<keyword evidence="4" id="KW-1185">Reference proteome</keyword>
<dbReference type="PANTHER" id="PTHR33171">
    <property type="entry name" value="LAR_N DOMAIN-CONTAINING PROTEIN"/>
    <property type="match status" value="1"/>
</dbReference>
<dbReference type="InterPro" id="IPR018657">
    <property type="entry name" value="LarA-like_N"/>
</dbReference>
<organism evidence="3 4">
    <name type="scientific">Alkalicella caledoniensis</name>
    <dbReference type="NCBI Taxonomy" id="2731377"/>
    <lineage>
        <taxon>Bacteria</taxon>
        <taxon>Bacillati</taxon>
        <taxon>Bacillota</taxon>
        <taxon>Clostridia</taxon>
        <taxon>Eubacteriales</taxon>
        <taxon>Proteinivoracaceae</taxon>
        <taxon>Alkalicella</taxon>
    </lineage>
</organism>
<dbReference type="KEGG" id="acae:HYG86_12500"/>
<evidence type="ECO:0000313" key="3">
    <source>
        <dbReference type="EMBL" id="QNO15530.1"/>
    </source>
</evidence>
<reference evidence="3 4" key="1">
    <citation type="submission" date="2020-07" db="EMBL/GenBank/DDBJ databases">
        <title>Alkalicella. sp. LB2 genome.</title>
        <authorList>
            <person name="Postec A."/>
            <person name="Quemeneur M."/>
        </authorList>
    </citation>
    <scope>NUCLEOTIDE SEQUENCE [LARGE SCALE GENOMIC DNA]</scope>
    <source>
        <strain evidence="3 4">LB2</strain>
    </source>
</reference>
<dbReference type="RefSeq" id="WP_213165902.1">
    <property type="nucleotide sequence ID" value="NZ_CP058559.1"/>
</dbReference>
<proteinExistence type="predicted"/>
<sequence length="428" mass="47559">MDKYKFKYGRKDIDIVLPSKSIIQTLKPKNSTNINDIEGELIRVLENPVGSKPLKDIVKSGEKVVIVISDITRAWIKNHLFLIHIVNYLNDLGINDNSIKIIVALGTHRPSTLQEVQILVGEELYSRVKVFDHNCFDDNNLMYMGESSFGTPIYINKRVAEADRVILTGGIVFHLFAGFGGGAKSLVPGVAGLKTIQHNHRLTFYEGEGAGLNPNAGSNKISDNPMREDITEICRKFSPDFLFNVVLDTEGNFVKFVGGDFEKAWLKGCDYIRELYGIEIREKAEIIVASAGGYPKDMNLYQSVKTMDNCLYGGNEDSVIVLFSECSEGLGAEEFLSWFRYSTLEDMEKALKENFTVPGYAAYKTAYTGVFRKLILVSALPDETVKKLGFIPAGSPEEAMNVAYSLAPSNPKITLMPYGGNTLPIVFK</sequence>
<name>A0A7G9WA18_ALKCA</name>
<dbReference type="InterPro" id="IPR048068">
    <property type="entry name" value="LarA-like"/>
</dbReference>
<dbReference type="InterPro" id="IPR047926">
    <property type="entry name" value="Ni_dep_LarA"/>
</dbReference>
<protein>
    <submittedName>
        <fullName evidence="3">Nickel-dependent lactate racemase</fullName>
    </submittedName>
</protein>
<dbReference type="GO" id="GO:0050043">
    <property type="term" value="F:lactate racemase activity"/>
    <property type="evidence" value="ECO:0007669"/>
    <property type="project" value="InterPro"/>
</dbReference>
<dbReference type="EMBL" id="CP058559">
    <property type="protein sequence ID" value="QNO15530.1"/>
    <property type="molecule type" value="Genomic_DNA"/>
</dbReference>